<accession>A0ABS3VK05</accession>
<evidence type="ECO:0000256" key="1">
    <source>
        <dbReference type="SAM" id="Phobius"/>
    </source>
</evidence>
<feature type="domain" description="Flavoprotein" evidence="2">
    <location>
        <begin position="20"/>
        <end position="144"/>
    </location>
</feature>
<name>A0ABS3VK05_MICEH</name>
<dbReference type="SUPFAM" id="SSF52507">
    <property type="entry name" value="Homo-oligomeric flavin-containing Cys decarboxylases, HFCD"/>
    <property type="match status" value="1"/>
</dbReference>
<sequence>MEGVGNVSGTPEFPEFAGRRLLVVVSGAVSAAFLPGWLNWLRLGYPDLTVQAVATRSAQQFVTLGTLSTCTGRPAMSDEWPEQLTGGAPHVELAEWADSIIVYPACLNFLARLALGLADTPAMLALQCAPAPVALAPALPPHGLESPAYRSHRAALEQRPNVVIAPPDRGLSASTGRLDASVAAPMPTVVRLLEQRRRALMPT</sequence>
<feature type="transmembrane region" description="Helical" evidence="1">
    <location>
        <begin position="20"/>
        <end position="41"/>
    </location>
</feature>
<dbReference type="Pfam" id="PF02441">
    <property type="entry name" value="Flavoprotein"/>
    <property type="match status" value="1"/>
</dbReference>
<organism evidence="3 4">
    <name type="scientific">Micromonospora echinofusca</name>
    <dbReference type="NCBI Taxonomy" id="47858"/>
    <lineage>
        <taxon>Bacteria</taxon>
        <taxon>Bacillati</taxon>
        <taxon>Actinomycetota</taxon>
        <taxon>Actinomycetes</taxon>
        <taxon>Micromonosporales</taxon>
        <taxon>Micromonosporaceae</taxon>
        <taxon>Micromonospora</taxon>
    </lineage>
</organism>
<dbReference type="Proteomes" id="UP000823521">
    <property type="component" value="Unassembled WGS sequence"/>
</dbReference>
<dbReference type="PANTHER" id="PTHR14359:SF6">
    <property type="entry name" value="PHOSPHOPANTOTHENOYLCYSTEINE DECARBOXYLASE"/>
    <property type="match status" value="1"/>
</dbReference>
<keyword evidence="1" id="KW-0472">Membrane</keyword>
<dbReference type="InterPro" id="IPR003382">
    <property type="entry name" value="Flavoprotein"/>
</dbReference>
<keyword evidence="1" id="KW-0812">Transmembrane</keyword>
<evidence type="ECO:0000313" key="4">
    <source>
        <dbReference type="Proteomes" id="UP000823521"/>
    </source>
</evidence>
<dbReference type="Gene3D" id="3.40.50.1950">
    <property type="entry name" value="Flavin prenyltransferase-like"/>
    <property type="match status" value="1"/>
</dbReference>
<dbReference type="RefSeq" id="WP_208810994.1">
    <property type="nucleotide sequence ID" value="NZ_WVUH01000006.1"/>
</dbReference>
<gene>
    <name evidence="3" type="ORF">GSF22_02130</name>
</gene>
<evidence type="ECO:0000313" key="3">
    <source>
        <dbReference type="EMBL" id="MBO4204808.1"/>
    </source>
</evidence>
<keyword evidence="1" id="KW-1133">Transmembrane helix</keyword>
<comment type="caution">
    <text evidence="3">The sequence shown here is derived from an EMBL/GenBank/DDBJ whole genome shotgun (WGS) entry which is preliminary data.</text>
</comment>
<dbReference type="PANTHER" id="PTHR14359">
    <property type="entry name" value="HOMO-OLIGOMERIC FLAVIN CONTAINING CYS DECARBOXYLASE FAMILY"/>
    <property type="match status" value="1"/>
</dbReference>
<dbReference type="EMBL" id="WVUH01000006">
    <property type="protein sequence ID" value="MBO4204808.1"/>
    <property type="molecule type" value="Genomic_DNA"/>
</dbReference>
<proteinExistence type="predicted"/>
<evidence type="ECO:0000259" key="2">
    <source>
        <dbReference type="Pfam" id="PF02441"/>
    </source>
</evidence>
<reference evidence="3 4" key="1">
    <citation type="submission" date="2019-12" db="EMBL/GenBank/DDBJ databases">
        <title>Whole genome sequencing of endophytic Actinobacterium Micromonospora sp. MPMI6T.</title>
        <authorList>
            <person name="Evv R."/>
            <person name="Podile A.R."/>
        </authorList>
    </citation>
    <scope>NUCLEOTIDE SEQUENCE [LARGE SCALE GENOMIC DNA]</scope>
    <source>
        <strain evidence="3 4">MPMI6</strain>
    </source>
</reference>
<keyword evidence="4" id="KW-1185">Reference proteome</keyword>
<protein>
    <submittedName>
        <fullName evidence="3">Flavoprotein</fullName>
    </submittedName>
</protein>
<dbReference type="InterPro" id="IPR036551">
    <property type="entry name" value="Flavin_trans-like"/>
</dbReference>